<feature type="region of interest" description="Disordered" evidence="1">
    <location>
        <begin position="1144"/>
        <end position="1171"/>
    </location>
</feature>
<dbReference type="EMBL" id="JABCIY010000194">
    <property type="protein sequence ID" value="KAF7189122.1"/>
    <property type="molecule type" value="Genomic_DNA"/>
</dbReference>
<feature type="region of interest" description="Disordered" evidence="1">
    <location>
        <begin position="1193"/>
        <end position="1220"/>
    </location>
</feature>
<dbReference type="Proteomes" id="UP000660729">
    <property type="component" value="Unassembled WGS sequence"/>
</dbReference>
<feature type="domain" description="AAA+ ATPase" evidence="2">
    <location>
        <begin position="630"/>
        <end position="825"/>
    </location>
</feature>
<dbReference type="SUPFAM" id="SSF52540">
    <property type="entry name" value="P-loop containing nucleoside triphosphate hydrolases"/>
    <property type="match status" value="1"/>
</dbReference>
<dbReference type="InterPro" id="IPR003593">
    <property type="entry name" value="AAA+_ATPase"/>
</dbReference>
<keyword evidence="4" id="KW-1185">Reference proteome</keyword>
<dbReference type="PANTHER" id="PTHR23389">
    <property type="entry name" value="CHROMOSOME TRANSMISSION FIDELITY FACTOR 18"/>
    <property type="match status" value="1"/>
</dbReference>
<accession>A0A8H6RED9</accession>
<dbReference type="AlphaFoldDB" id="A0A8H6RED9"/>
<organism evidence="3 4">
    <name type="scientific">Pseudocercospora fuligena</name>
    <dbReference type="NCBI Taxonomy" id="685502"/>
    <lineage>
        <taxon>Eukaryota</taxon>
        <taxon>Fungi</taxon>
        <taxon>Dikarya</taxon>
        <taxon>Ascomycota</taxon>
        <taxon>Pezizomycotina</taxon>
        <taxon>Dothideomycetes</taxon>
        <taxon>Dothideomycetidae</taxon>
        <taxon>Mycosphaerellales</taxon>
        <taxon>Mycosphaerellaceae</taxon>
        <taxon>Pseudocercospora</taxon>
    </lineage>
</organism>
<reference evidence="3" key="1">
    <citation type="submission" date="2020-04" db="EMBL/GenBank/DDBJ databases">
        <title>Draft genome resource of the tomato pathogen Pseudocercospora fuligena.</title>
        <authorList>
            <person name="Zaccaron A."/>
        </authorList>
    </citation>
    <scope>NUCLEOTIDE SEQUENCE</scope>
    <source>
        <strain evidence="3">PF001</strain>
    </source>
</reference>
<dbReference type="GO" id="GO:0003677">
    <property type="term" value="F:DNA binding"/>
    <property type="evidence" value="ECO:0007669"/>
    <property type="project" value="TreeGrafter"/>
</dbReference>
<dbReference type="OrthoDB" id="9996895at2759"/>
<dbReference type="Pfam" id="PF00004">
    <property type="entry name" value="AAA"/>
    <property type="match status" value="1"/>
</dbReference>
<dbReference type="InterPro" id="IPR027417">
    <property type="entry name" value="P-loop_NTPase"/>
</dbReference>
<evidence type="ECO:0000256" key="1">
    <source>
        <dbReference type="SAM" id="MobiDB-lite"/>
    </source>
</evidence>
<evidence type="ECO:0000313" key="3">
    <source>
        <dbReference type="EMBL" id="KAF7189122.1"/>
    </source>
</evidence>
<dbReference type="PANTHER" id="PTHR23389:SF21">
    <property type="entry name" value="ATPASE FAMILY AAA DOMAIN-CONTAINING PROTEIN 5"/>
    <property type="match status" value="1"/>
</dbReference>
<protein>
    <submittedName>
        <fullName evidence="3">ATPase family AAA domain-containing protein 5</fullName>
    </submittedName>
</protein>
<sequence length="1220" mass="134785">MAAVSVLPAMSAESEKSVHPFFKRTNGIHNERPHIRDEIPASESSEPLISEGPEIPDAEPKRAPSKRKVKSEQGEGKKKIQRTLSHIANPKGPIEESDVLDLATSEQNEDTTPRKRRRTSEHESIEVGAQDSGDAIVQVEQSSPVRQLEDRSSPQVIIPRSSPLPNATDAIVEPSDHVETNIPSDPILPSTPPKKLLRLNANGKFSSPPSKKPKDQPEPELEPPRRRGRPRRSAAANVKRELFAKFHYGSDDSSRTTLGERISRILAGEETAPVIIEADEPTSRKRASRRQATGKTTPKKASPKKPPHPFFNREKPKPQPALKLESPRKTSAVTPGKLRMQAMSERPNDARDIQPFGSALLKDRLMVKHPGARDAPFPDREQTHVRGLSSDHIAPPMDESTFDMLFSRRKRKQVRLPLLPQESILSQFALRLEPESDRVQRPDGFCEPSSRLKMPVRLVMSGQEIADRISSELSVPLQDEGIDELASTPSQGQSHPALGRMYARIPTILTAFDESKGEAYTWTQKHAPSSSADVLQPESEMVILKDWLNSLAVQSVEGAGLQIKAPVLKQEKQPKRKRKKKPDDLDDFLVDSDEDAHEMSEVTDPAHDSSIGARKSLKSIVQVAGDGAKLSNAVLLSGPHGCGKTAAAYAVAKELGFKVFEISSSERRSGKDVLDRIGDMTENHLVRHHGSEAGELSGPEEPSHIDEAFQKDLQSGRQGKMSAFFKATNKPAAKPKQPEPKKLVKEKAQKAVIEALKKPSKDQQQSLILLEEVDILFKDDKEFWTMILKLISTSKRPFIMTCNDEDLVPLQAMSLHAILRFRQPSLDLATDYMLLTAAAEGHLLKRNAVASLYQHHDQDLRASIMELDYWCQMGVGDPREGLGWIFQRWPPGSDLDAHGRKLRVVSDSTYAQGMGLTPAHDPTVEEAAWWAWIEFGIEPAAALGWTADSTDVEAIAPSDGTEAPRDDTQERKALMSHMRLAEALSAADACTGVALQVDGPFDATYPDMPDKARGHYIEGMALLQTDELVDHSEMSRHLRVCLTTSAYKCYGESRKRLEPNNLLGSIPKSITTATHELTRHSFACFDAISSPAEISLMNPGLQQSAFDGPLNTITQDLAPYVRSIVQYDQALEEQRERLNLLTGDGRQAKRARTTRAARSALEGSQRSTTRRERWFTKDLDVQAVLNTAGRDWPKLENLAPTSLGEGSATEGADAPASSAE</sequence>
<feature type="region of interest" description="Disordered" evidence="1">
    <location>
        <begin position="567"/>
        <end position="589"/>
    </location>
</feature>
<evidence type="ECO:0000313" key="4">
    <source>
        <dbReference type="Proteomes" id="UP000660729"/>
    </source>
</evidence>
<feature type="region of interest" description="Disordered" evidence="1">
    <location>
        <begin position="1"/>
        <end position="238"/>
    </location>
</feature>
<dbReference type="InterPro" id="IPR003959">
    <property type="entry name" value="ATPase_AAA_core"/>
</dbReference>
<dbReference type="GO" id="GO:0005634">
    <property type="term" value="C:nucleus"/>
    <property type="evidence" value="ECO:0007669"/>
    <property type="project" value="TreeGrafter"/>
</dbReference>
<feature type="region of interest" description="Disordered" evidence="1">
    <location>
        <begin position="372"/>
        <end position="396"/>
    </location>
</feature>
<dbReference type="SMART" id="SM00382">
    <property type="entry name" value="AAA"/>
    <property type="match status" value="1"/>
</dbReference>
<dbReference type="GO" id="GO:0016887">
    <property type="term" value="F:ATP hydrolysis activity"/>
    <property type="evidence" value="ECO:0007669"/>
    <property type="project" value="InterPro"/>
</dbReference>
<dbReference type="GO" id="GO:0005524">
    <property type="term" value="F:ATP binding"/>
    <property type="evidence" value="ECO:0007669"/>
    <property type="project" value="InterPro"/>
</dbReference>
<feature type="compositionally biased region" description="Basic residues" evidence="1">
    <location>
        <begin position="297"/>
        <end position="307"/>
    </location>
</feature>
<gene>
    <name evidence="3" type="ORF">HII31_09544</name>
</gene>
<proteinExistence type="predicted"/>
<dbReference type="Gene3D" id="3.40.50.300">
    <property type="entry name" value="P-loop containing nucleotide triphosphate hydrolases"/>
    <property type="match status" value="1"/>
</dbReference>
<feature type="compositionally biased region" description="Basic and acidic residues" evidence="1">
    <location>
        <begin position="212"/>
        <end position="225"/>
    </location>
</feature>
<feature type="compositionally biased region" description="Basic and acidic residues" evidence="1">
    <location>
        <begin position="29"/>
        <end position="39"/>
    </location>
</feature>
<comment type="caution">
    <text evidence="3">The sequence shown here is derived from an EMBL/GenBank/DDBJ whole genome shotgun (WGS) entry which is preliminary data.</text>
</comment>
<evidence type="ECO:0000259" key="2">
    <source>
        <dbReference type="SMART" id="SM00382"/>
    </source>
</evidence>
<name>A0A8H6RED9_9PEZI</name>
<feature type="region of interest" description="Disordered" evidence="1">
    <location>
        <begin position="264"/>
        <end position="352"/>
    </location>
</feature>